<evidence type="ECO:0000256" key="7">
    <source>
        <dbReference type="ARBA" id="ARBA00022967"/>
    </source>
</evidence>
<keyword evidence="11" id="KW-1185">Reference proteome</keyword>
<dbReference type="InterPro" id="IPR017871">
    <property type="entry name" value="ABC_transporter-like_CS"/>
</dbReference>
<keyword evidence="3" id="KW-0813">Transport</keyword>
<dbReference type="PANTHER" id="PTHR43553">
    <property type="entry name" value="HEAVY METAL TRANSPORTER"/>
    <property type="match status" value="1"/>
</dbReference>
<dbReference type="STRING" id="1387353.BSF38_02214"/>
<evidence type="ECO:0000256" key="4">
    <source>
        <dbReference type="ARBA" id="ARBA00022475"/>
    </source>
</evidence>
<evidence type="ECO:0000256" key="6">
    <source>
        <dbReference type="ARBA" id="ARBA00022840"/>
    </source>
</evidence>
<evidence type="ECO:0000259" key="9">
    <source>
        <dbReference type="PROSITE" id="PS50893"/>
    </source>
</evidence>
<keyword evidence="10" id="KW-0378">Hydrolase</keyword>
<evidence type="ECO:0000256" key="5">
    <source>
        <dbReference type="ARBA" id="ARBA00022741"/>
    </source>
</evidence>
<dbReference type="GO" id="GO:0016887">
    <property type="term" value="F:ATP hydrolysis activity"/>
    <property type="evidence" value="ECO:0007669"/>
    <property type="project" value="InterPro"/>
</dbReference>
<comment type="similarity">
    <text evidence="2">Belongs to the ABC transporter superfamily.</text>
</comment>
<evidence type="ECO:0000256" key="2">
    <source>
        <dbReference type="ARBA" id="ARBA00005417"/>
    </source>
</evidence>
<feature type="domain" description="ABC transporter" evidence="9">
    <location>
        <begin position="11"/>
        <end position="262"/>
    </location>
</feature>
<sequence>MTEHASDATAVRLSGLVYHYPDGKHALNGVSFEIAPGESVALIGPNGAGKSTLLLHLNGLLPGRRSSAASNHHHGVAWPSQKGRSPAAVWIDGLEVDARNAVEVRRRVGLLFQDPDDQLFSTSVIEDVAFGPLNLGLGKAEARRLALECLERVDLADAAERPPHHLSFGERKRVCLAGVLACGPSILALDEPTANLDPRGRRRFIQLIAGLSCTKLIATHDLEMVLEVCPRAILLDGGAVVADGPSRQILDDAPLLEAHGLETPLSLLIHRASPDQRPASPR</sequence>
<dbReference type="AlphaFoldDB" id="A0A1U7CP94"/>
<dbReference type="GO" id="GO:0043190">
    <property type="term" value="C:ATP-binding cassette (ABC) transporter complex"/>
    <property type="evidence" value="ECO:0007669"/>
    <property type="project" value="TreeGrafter"/>
</dbReference>
<evidence type="ECO:0000313" key="10">
    <source>
        <dbReference type="EMBL" id="APW60726.1"/>
    </source>
</evidence>
<dbReference type="Pfam" id="PF00005">
    <property type="entry name" value="ABC_tran"/>
    <property type="match status" value="1"/>
</dbReference>
<dbReference type="InterPro" id="IPR050095">
    <property type="entry name" value="ECF_ABC_transporter_ATP-bd"/>
</dbReference>
<evidence type="ECO:0000313" key="11">
    <source>
        <dbReference type="Proteomes" id="UP000186309"/>
    </source>
</evidence>
<dbReference type="PANTHER" id="PTHR43553:SF24">
    <property type="entry name" value="ENERGY-COUPLING FACTOR TRANSPORTER ATP-BINDING PROTEIN ECFA1"/>
    <property type="match status" value="1"/>
</dbReference>
<dbReference type="InterPro" id="IPR015856">
    <property type="entry name" value="ABC_transpr_CbiO/EcfA_su"/>
</dbReference>
<dbReference type="InterPro" id="IPR003439">
    <property type="entry name" value="ABC_transporter-like_ATP-bd"/>
</dbReference>
<dbReference type="InterPro" id="IPR027417">
    <property type="entry name" value="P-loop_NTPase"/>
</dbReference>
<comment type="subcellular location">
    <subcellularLocation>
        <location evidence="1">Cell membrane</location>
    </subcellularLocation>
</comment>
<organism evidence="10 11">
    <name type="scientific">Paludisphaera borealis</name>
    <dbReference type="NCBI Taxonomy" id="1387353"/>
    <lineage>
        <taxon>Bacteria</taxon>
        <taxon>Pseudomonadati</taxon>
        <taxon>Planctomycetota</taxon>
        <taxon>Planctomycetia</taxon>
        <taxon>Isosphaerales</taxon>
        <taxon>Isosphaeraceae</taxon>
        <taxon>Paludisphaera</taxon>
    </lineage>
</organism>
<dbReference type="FunFam" id="3.40.50.300:FF:000224">
    <property type="entry name" value="Energy-coupling factor transporter ATP-binding protein EcfA"/>
    <property type="match status" value="1"/>
</dbReference>
<reference evidence="11" key="1">
    <citation type="submission" date="2016-12" db="EMBL/GenBank/DDBJ databases">
        <title>Comparative genomics of four Isosphaeraceae planctomycetes: a common pool of plasmids and glycoside hydrolase genes.</title>
        <authorList>
            <person name="Ivanova A."/>
        </authorList>
    </citation>
    <scope>NUCLEOTIDE SEQUENCE [LARGE SCALE GENOMIC DNA]</scope>
    <source>
        <strain evidence="11">PX4</strain>
    </source>
</reference>
<dbReference type="SMART" id="SM00382">
    <property type="entry name" value="AAA"/>
    <property type="match status" value="1"/>
</dbReference>
<keyword evidence="5" id="KW-0547">Nucleotide-binding</keyword>
<gene>
    <name evidence="10" type="primary">cbiO</name>
    <name evidence="10" type="ORF">BSF38_02214</name>
</gene>
<dbReference type="KEGG" id="pbor:BSF38_02214"/>
<dbReference type="Proteomes" id="UP000186309">
    <property type="component" value="Chromosome"/>
</dbReference>
<dbReference type="EMBL" id="CP019082">
    <property type="protein sequence ID" value="APW60726.1"/>
    <property type="molecule type" value="Genomic_DNA"/>
</dbReference>
<evidence type="ECO:0000256" key="3">
    <source>
        <dbReference type="ARBA" id="ARBA00022448"/>
    </source>
</evidence>
<dbReference type="SUPFAM" id="SSF52540">
    <property type="entry name" value="P-loop containing nucleoside triphosphate hydrolases"/>
    <property type="match status" value="1"/>
</dbReference>
<dbReference type="PROSITE" id="PS50893">
    <property type="entry name" value="ABC_TRANSPORTER_2"/>
    <property type="match status" value="1"/>
</dbReference>
<dbReference type="Gene3D" id="3.40.50.300">
    <property type="entry name" value="P-loop containing nucleotide triphosphate hydrolases"/>
    <property type="match status" value="1"/>
</dbReference>
<keyword evidence="7" id="KW-1278">Translocase</keyword>
<dbReference type="CDD" id="cd03225">
    <property type="entry name" value="ABC_cobalt_CbiO_domain1"/>
    <property type="match status" value="1"/>
</dbReference>
<dbReference type="GO" id="GO:0042626">
    <property type="term" value="F:ATPase-coupled transmembrane transporter activity"/>
    <property type="evidence" value="ECO:0007669"/>
    <property type="project" value="TreeGrafter"/>
</dbReference>
<dbReference type="OrthoDB" id="9804199at2"/>
<dbReference type="GO" id="GO:0005524">
    <property type="term" value="F:ATP binding"/>
    <property type="evidence" value="ECO:0007669"/>
    <property type="project" value="UniProtKB-KW"/>
</dbReference>
<proteinExistence type="inferred from homology"/>
<dbReference type="InterPro" id="IPR003593">
    <property type="entry name" value="AAA+_ATPase"/>
</dbReference>
<accession>A0A1U7CP94</accession>
<evidence type="ECO:0000256" key="8">
    <source>
        <dbReference type="ARBA" id="ARBA00023136"/>
    </source>
</evidence>
<keyword evidence="8" id="KW-0472">Membrane</keyword>
<dbReference type="PROSITE" id="PS00211">
    <property type="entry name" value="ABC_TRANSPORTER_1"/>
    <property type="match status" value="1"/>
</dbReference>
<name>A0A1U7CP94_9BACT</name>
<protein>
    <submittedName>
        <fullName evidence="10">Cobalt import ATP-binding protein CbiO</fullName>
        <ecNumber evidence="10">3.6.3.-</ecNumber>
    </submittedName>
</protein>
<dbReference type="RefSeq" id="WP_076345556.1">
    <property type="nucleotide sequence ID" value="NZ_CP019082.1"/>
</dbReference>
<keyword evidence="4" id="KW-1003">Cell membrane</keyword>
<evidence type="ECO:0000256" key="1">
    <source>
        <dbReference type="ARBA" id="ARBA00004236"/>
    </source>
</evidence>
<keyword evidence="6 10" id="KW-0067">ATP-binding</keyword>
<dbReference type="EC" id="3.6.3.-" evidence="10"/>